<proteinExistence type="predicted"/>
<dbReference type="PROSITE" id="PS51123">
    <property type="entry name" value="OMPA_2"/>
    <property type="match status" value="1"/>
</dbReference>
<name>A0A0F9TWU7_9ZZZZ</name>
<dbReference type="Gene3D" id="3.30.1330.60">
    <property type="entry name" value="OmpA-like domain"/>
    <property type="match status" value="1"/>
</dbReference>
<feature type="transmembrane region" description="Helical" evidence="2">
    <location>
        <begin position="6"/>
        <end position="25"/>
    </location>
</feature>
<evidence type="ECO:0000313" key="4">
    <source>
        <dbReference type="EMBL" id="KKN83759.1"/>
    </source>
</evidence>
<dbReference type="InterPro" id="IPR036737">
    <property type="entry name" value="OmpA-like_sf"/>
</dbReference>
<sequence length="266" mass="29866">MKCLNTIGIILIVIGAVGMTGCWFVPESQLREAQAVNNRLLRDKQKLKADVEELRAQNEELEQELIDRGPVDEQVRLLEQEYGQLRSDYDDLDIKYQQLLVEGPPEPLPEHVSVELQRLAEQYSDVVEFSPRHGMIKLKADLTFSAGSVSIRPAARDALAQLATIVNSPKAEPFNIYIAGHTDDMRIVKEATLRHHPNNWYLSVHRAIEVQKLLEADGVGANRIAVIGFGQHQPVESNAGNRRGNPLNRRVEIWLVPSGQFLTVSP</sequence>
<dbReference type="EMBL" id="LAZR01000180">
    <property type="protein sequence ID" value="KKN83759.1"/>
    <property type="molecule type" value="Genomic_DNA"/>
</dbReference>
<dbReference type="PROSITE" id="PS51257">
    <property type="entry name" value="PROKAR_LIPOPROTEIN"/>
    <property type="match status" value="1"/>
</dbReference>
<evidence type="ECO:0000259" key="3">
    <source>
        <dbReference type="PROSITE" id="PS51123"/>
    </source>
</evidence>
<evidence type="ECO:0000256" key="2">
    <source>
        <dbReference type="SAM" id="Phobius"/>
    </source>
</evidence>
<keyword evidence="2" id="KW-0812">Transmembrane</keyword>
<dbReference type="CDD" id="cd07185">
    <property type="entry name" value="OmpA_C-like"/>
    <property type="match status" value="1"/>
</dbReference>
<dbReference type="InterPro" id="IPR050330">
    <property type="entry name" value="Bact_OuterMem_StrucFunc"/>
</dbReference>
<dbReference type="PANTHER" id="PTHR30329:SF21">
    <property type="entry name" value="LIPOPROTEIN YIAD-RELATED"/>
    <property type="match status" value="1"/>
</dbReference>
<evidence type="ECO:0000256" key="1">
    <source>
        <dbReference type="SAM" id="Coils"/>
    </source>
</evidence>
<organism evidence="4">
    <name type="scientific">marine sediment metagenome</name>
    <dbReference type="NCBI Taxonomy" id="412755"/>
    <lineage>
        <taxon>unclassified sequences</taxon>
        <taxon>metagenomes</taxon>
        <taxon>ecological metagenomes</taxon>
    </lineage>
</organism>
<dbReference type="PANTHER" id="PTHR30329">
    <property type="entry name" value="STATOR ELEMENT OF FLAGELLAR MOTOR COMPLEX"/>
    <property type="match status" value="1"/>
</dbReference>
<accession>A0A0F9TWU7</accession>
<dbReference type="Pfam" id="PF00691">
    <property type="entry name" value="OmpA"/>
    <property type="match status" value="1"/>
</dbReference>
<keyword evidence="2" id="KW-0472">Membrane</keyword>
<dbReference type="InterPro" id="IPR006665">
    <property type="entry name" value="OmpA-like"/>
</dbReference>
<gene>
    <name evidence="4" type="ORF">LCGC14_0295840</name>
</gene>
<dbReference type="SUPFAM" id="SSF103088">
    <property type="entry name" value="OmpA-like"/>
    <property type="match status" value="1"/>
</dbReference>
<keyword evidence="2" id="KW-1133">Transmembrane helix</keyword>
<reference evidence="4" key="1">
    <citation type="journal article" date="2015" name="Nature">
        <title>Complex archaea that bridge the gap between prokaryotes and eukaryotes.</title>
        <authorList>
            <person name="Spang A."/>
            <person name="Saw J.H."/>
            <person name="Jorgensen S.L."/>
            <person name="Zaremba-Niedzwiedzka K."/>
            <person name="Martijn J."/>
            <person name="Lind A.E."/>
            <person name="van Eijk R."/>
            <person name="Schleper C."/>
            <person name="Guy L."/>
            <person name="Ettema T.J."/>
        </authorList>
    </citation>
    <scope>NUCLEOTIDE SEQUENCE</scope>
</reference>
<feature type="domain" description="OmpA-like" evidence="3">
    <location>
        <begin position="131"/>
        <end position="259"/>
    </location>
</feature>
<dbReference type="AlphaFoldDB" id="A0A0F9TWU7"/>
<comment type="caution">
    <text evidence="4">The sequence shown here is derived from an EMBL/GenBank/DDBJ whole genome shotgun (WGS) entry which is preliminary data.</text>
</comment>
<keyword evidence="1" id="KW-0175">Coiled coil</keyword>
<protein>
    <recommendedName>
        <fullName evidence="3">OmpA-like domain-containing protein</fullName>
    </recommendedName>
</protein>
<feature type="coiled-coil region" evidence="1">
    <location>
        <begin position="30"/>
        <end position="95"/>
    </location>
</feature>
<dbReference type="Gene3D" id="1.20.5.1700">
    <property type="match status" value="1"/>
</dbReference>